<gene>
    <name evidence="2" type="ORF">C3747_74g131</name>
</gene>
<organism evidence="2 3">
    <name type="scientific">Trypanosoma cruzi</name>
    <dbReference type="NCBI Taxonomy" id="5693"/>
    <lineage>
        <taxon>Eukaryota</taxon>
        <taxon>Discoba</taxon>
        <taxon>Euglenozoa</taxon>
        <taxon>Kinetoplastea</taxon>
        <taxon>Metakinetoplastina</taxon>
        <taxon>Trypanosomatida</taxon>
        <taxon>Trypanosomatidae</taxon>
        <taxon>Trypanosoma</taxon>
        <taxon>Schizotrypanum</taxon>
    </lineage>
</organism>
<dbReference type="VEuPathDB" id="TriTrypDB:TcCL_ESM03952"/>
<dbReference type="EMBL" id="PRFC01000074">
    <property type="protein sequence ID" value="PWV09889.1"/>
    <property type="molecule type" value="Genomic_DNA"/>
</dbReference>
<name>A0A2V2WQC0_TRYCR</name>
<accession>A0A2V2WQC0</accession>
<dbReference type="VEuPathDB" id="TriTrypDB:TcCLB.509029.150"/>
<feature type="region of interest" description="Disordered" evidence="1">
    <location>
        <begin position="97"/>
        <end position="117"/>
    </location>
</feature>
<feature type="region of interest" description="Disordered" evidence="1">
    <location>
        <begin position="1"/>
        <end position="29"/>
    </location>
</feature>
<dbReference type="VEuPathDB" id="TriTrypDB:TcCLB.508777.120"/>
<evidence type="ECO:0000256" key="1">
    <source>
        <dbReference type="SAM" id="MobiDB-lite"/>
    </source>
</evidence>
<dbReference type="VEuPathDB" id="TriTrypDB:Tc_MARK_5235"/>
<dbReference type="VEuPathDB" id="TriTrypDB:BCY84_01360"/>
<dbReference type="VEuPathDB" id="TriTrypDB:TcG_05850"/>
<evidence type="ECO:0000313" key="3">
    <source>
        <dbReference type="Proteomes" id="UP000246078"/>
    </source>
</evidence>
<dbReference type="VEuPathDB" id="TriTrypDB:ECC02_010048"/>
<dbReference type="VEuPathDB" id="TriTrypDB:C3747_74g131"/>
<feature type="compositionally biased region" description="Low complexity" evidence="1">
    <location>
        <begin position="15"/>
        <end position="28"/>
    </location>
</feature>
<dbReference type="VEuPathDB" id="TriTrypDB:TcBrA4_0108860"/>
<comment type="caution">
    <text evidence="2">The sequence shown here is derived from an EMBL/GenBank/DDBJ whole genome shotgun (WGS) entry which is preliminary data.</text>
</comment>
<dbReference type="VEuPathDB" id="TriTrypDB:TcYC6_0036490"/>
<sequence>MNGAGHNGGGGCGTPAGARQGQQQQQQQPTDMFVACFEAALDEELRGQEISSGFRVCFEKIGSPYGFIRNEGLREALQRLCDLSLEAAEEAARLANKTPGTTTTTTTAAAAGGNTTATQPHLPYDAIHSAVMPRSAVDPHSTATPMNHAASGYSASWERTQRALNGAHYTMSVFHRVLVPRVDERSQCNPGGPVTIELSEEAALAWNTLNHAQRTTPPSSPSPVGKKKELDITLTEVTYQEQELALRLLQGLSLVVYDQRRVIAEGPLITFLVEVWQCCLQHIQALFSLRRRITALEKTGDTVSSTPHSFEEGPVQLVPDLETVIVATIDAMEAACHYNPIALTRIVQQGGVRALLDLGLCPYAPYDIRCAVFDTVSVLMQEVAPFRRAVAAGAAGAAAAGVKKGNEDELIQTMIQQAMAGYLGRQAAPPPFLMDRASASKFDSAVRDWFSQQGLSHVVSAVLELRDVRGTPIAVGAMPKAEVARNVQRVNQLREKHLQALLQAVDGKRAAL</sequence>
<feature type="compositionally biased region" description="Gly residues" evidence="1">
    <location>
        <begin position="1"/>
        <end position="14"/>
    </location>
</feature>
<proteinExistence type="predicted"/>
<evidence type="ECO:0000313" key="2">
    <source>
        <dbReference type="EMBL" id="PWV09889.1"/>
    </source>
</evidence>
<dbReference type="VEuPathDB" id="TriTrypDB:C4B63_27g231"/>
<dbReference type="VEuPathDB" id="TriTrypDB:TCDM_03825"/>
<protein>
    <submittedName>
        <fullName evidence="2">Uncharacterized protein</fullName>
    </submittedName>
</protein>
<dbReference type="OrthoDB" id="251100at2759"/>
<dbReference type="Proteomes" id="UP000246078">
    <property type="component" value="Unassembled WGS sequence"/>
</dbReference>
<dbReference type="AlphaFoldDB" id="A0A2V2WQC0"/>
<reference evidence="2 3" key="1">
    <citation type="journal article" date="2018" name="Microb. Genom.">
        <title>Expanding an expanded genome: long-read sequencing of Trypanosoma cruzi.</title>
        <authorList>
            <person name="Berna L."/>
            <person name="Rodriguez M."/>
            <person name="Chiribao M.L."/>
            <person name="Parodi-Talice A."/>
            <person name="Pita S."/>
            <person name="Rijo G."/>
            <person name="Alvarez-Valin F."/>
            <person name="Robello C."/>
        </authorList>
    </citation>
    <scope>NUCLEOTIDE SEQUENCE [LARGE SCALE GENOMIC DNA]</scope>
    <source>
        <strain evidence="2 3">TCC</strain>
    </source>
</reference>